<protein>
    <submittedName>
        <fullName evidence="2">Uncharacterized protein</fullName>
    </submittedName>
</protein>
<accession>A0A814T509</accession>
<proteinExistence type="predicted"/>
<dbReference type="EMBL" id="CAJNOC010012409">
    <property type="protein sequence ID" value="CAF1153530.1"/>
    <property type="molecule type" value="Genomic_DNA"/>
</dbReference>
<evidence type="ECO:0000313" key="3">
    <source>
        <dbReference type="Proteomes" id="UP000663879"/>
    </source>
</evidence>
<feature type="region of interest" description="Disordered" evidence="1">
    <location>
        <begin position="138"/>
        <end position="159"/>
    </location>
</feature>
<sequence>TISYKSKERELFESFSGLDMDFRTSKKKMYYQFLRNTKLPFPENYPKEKIEIFLRDFEKFSSIDDVQFENMNLESPSSGLRWDSSHWTFDGFCINERRPSNLAYTVLNVTEFLEKKSSKDKFICEKWLNENNFEYKLDDDQANEEDIQSDQKEEEKEDH</sequence>
<dbReference type="AlphaFoldDB" id="A0A814T509"/>
<evidence type="ECO:0000313" key="2">
    <source>
        <dbReference type="EMBL" id="CAF1153530.1"/>
    </source>
</evidence>
<gene>
    <name evidence="2" type="ORF">OXX778_LOCUS23379</name>
</gene>
<reference evidence="2" key="1">
    <citation type="submission" date="2021-02" db="EMBL/GenBank/DDBJ databases">
        <authorList>
            <person name="Nowell W R."/>
        </authorList>
    </citation>
    <scope>NUCLEOTIDE SEQUENCE</scope>
    <source>
        <strain evidence="2">Ploen Becks lab</strain>
    </source>
</reference>
<evidence type="ECO:0000256" key="1">
    <source>
        <dbReference type="SAM" id="MobiDB-lite"/>
    </source>
</evidence>
<comment type="caution">
    <text evidence="2">The sequence shown here is derived from an EMBL/GenBank/DDBJ whole genome shotgun (WGS) entry which is preliminary data.</text>
</comment>
<dbReference type="Proteomes" id="UP000663879">
    <property type="component" value="Unassembled WGS sequence"/>
</dbReference>
<feature type="non-terminal residue" evidence="2">
    <location>
        <position position="1"/>
    </location>
</feature>
<feature type="compositionally biased region" description="Basic and acidic residues" evidence="1">
    <location>
        <begin position="149"/>
        <end position="159"/>
    </location>
</feature>
<organism evidence="2 3">
    <name type="scientific">Brachionus calyciflorus</name>
    <dbReference type="NCBI Taxonomy" id="104777"/>
    <lineage>
        <taxon>Eukaryota</taxon>
        <taxon>Metazoa</taxon>
        <taxon>Spiralia</taxon>
        <taxon>Gnathifera</taxon>
        <taxon>Rotifera</taxon>
        <taxon>Eurotatoria</taxon>
        <taxon>Monogononta</taxon>
        <taxon>Pseudotrocha</taxon>
        <taxon>Ploima</taxon>
        <taxon>Brachionidae</taxon>
        <taxon>Brachionus</taxon>
    </lineage>
</organism>
<keyword evidence="3" id="KW-1185">Reference proteome</keyword>
<name>A0A814T509_9BILA</name>